<feature type="compositionally biased region" description="Low complexity" evidence="1">
    <location>
        <begin position="9"/>
        <end position="24"/>
    </location>
</feature>
<dbReference type="AlphaFoldDB" id="A0A150G411"/>
<proteinExistence type="predicted"/>
<feature type="region of interest" description="Disordered" evidence="1">
    <location>
        <begin position="67"/>
        <end position="87"/>
    </location>
</feature>
<dbReference type="Proteomes" id="UP000075714">
    <property type="component" value="Unassembled WGS sequence"/>
</dbReference>
<evidence type="ECO:0000313" key="2">
    <source>
        <dbReference type="EMBL" id="KXZ44255.1"/>
    </source>
</evidence>
<keyword evidence="3" id="KW-1185">Reference proteome</keyword>
<evidence type="ECO:0000313" key="3">
    <source>
        <dbReference type="Proteomes" id="UP000075714"/>
    </source>
</evidence>
<evidence type="ECO:0000256" key="1">
    <source>
        <dbReference type="SAM" id="MobiDB-lite"/>
    </source>
</evidence>
<name>A0A150G411_GONPE</name>
<reference evidence="3" key="1">
    <citation type="journal article" date="2016" name="Nat. Commun.">
        <title>The Gonium pectorale genome demonstrates co-option of cell cycle regulation during the evolution of multicellularity.</title>
        <authorList>
            <person name="Hanschen E.R."/>
            <person name="Marriage T.N."/>
            <person name="Ferris P.J."/>
            <person name="Hamaji T."/>
            <person name="Toyoda A."/>
            <person name="Fujiyama A."/>
            <person name="Neme R."/>
            <person name="Noguchi H."/>
            <person name="Minakuchi Y."/>
            <person name="Suzuki M."/>
            <person name="Kawai-Toyooka H."/>
            <person name="Smith D.R."/>
            <person name="Sparks H."/>
            <person name="Anderson J."/>
            <person name="Bakaric R."/>
            <person name="Luria V."/>
            <person name="Karger A."/>
            <person name="Kirschner M.W."/>
            <person name="Durand P.M."/>
            <person name="Michod R.E."/>
            <person name="Nozaki H."/>
            <person name="Olson B.J."/>
        </authorList>
    </citation>
    <scope>NUCLEOTIDE SEQUENCE [LARGE SCALE GENOMIC DNA]</scope>
    <source>
        <strain evidence="3">NIES-2863</strain>
    </source>
</reference>
<protein>
    <submittedName>
        <fullName evidence="2">Uncharacterized protein</fullName>
    </submittedName>
</protein>
<gene>
    <name evidence="2" type="ORF">GPECTOR_70g486</name>
</gene>
<feature type="region of interest" description="Disordered" evidence="1">
    <location>
        <begin position="1"/>
        <end position="24"/>
    </location>
</feature>
<comment type="caution">
    <text evidence="2">The sequence shown here is derived from an EMBL/GenBank/DDBJ whole genome shotgun (WGS) entry which is preliminary data.</text>
</comment>
<organism evidence="2 3">
    <name type="scientific">Gonium pectorale</name>
    <name type="common">Green alga</name>
    <dbReference type="NCBI Taxonomy" id="33097"/>
    <lineage>
        <taxon>Eukaryota</taxon>
        <taxon>Viridiplantae</taxon>
        <taxon>Chlorophyta</taxon>
        <taxon>core chlorophytes</taxon>
        <taxon>Chlorophyceae</taxon>
        <taxon>CS clade</taxon>
        <taxon>Chlamydomonadales</taxon>
        <taxon>Volvocaceae</taxon>
        <taxon>Gonium</taxon>
    </lineage>
</organism>
<dbReference type="EMBL" id="LSYV01000071">
    <property type="protein sequence ID" value="KXZ44255.1"/>
    <property type="molecule type" value="Genomic_DNA"/>
</dbReference>
<dbReference type="OrthoDB" id="545855at2759"/>
<accession>A0A150G411</accession>
<sequence length="87" mass="9235">MAPSVVCRASASPAAQQAKMPAAATPVQRRTALALLLMPLAAVAPANASAKKNLSRAELLQQQRAERKEAMKVRNAKVRSGEVKPNF</sequence>